<dbReference type="Gene3D" id="2.40.50.100">
    <property type="match status" value="1"/>
</dbReference>
<reference evidence="2" key="1">
    <citation type="journal article" date="2022" name="Front. Microbiol.">
        <title>New perspectives on an old grouping: The genomic and phenotypic variability of Oxalobacter formigenes and the implications for calcium oxalate stone prevention.</title>
        <authorList>
            <person name="Chmiel J.A."/>
            <person name="Carr C."/>
            <person name="Stuivenberg G.A."/>
            <person name="Venema R."/>
            <person name="Chanyi R.M."/>
            <person name="Al K.F."/>
            <person name="Giguere D."/>
            <person name="Say H."/>
            <person name="Akouris P.P."/>
            <person name="Dominguez Romero S.A."/>
            <person name="Kwong A."/>
            <person name="Tai V."/>
            <person name="Koval S.F."/>
            <person name="Razvi H."/>
            <person name="Bjazevic J."/>
            <person name="Burton J.P."/>
        </authorList>
    </citation>
    <scope>NUCLEOTIDE SEQUENCE</scope>
    <source>
        <strain evidence="2">OxK</strain>
    </source>
</reference>
<feature type="domain" description="Multidrug resistance protein MdtA-like barrel-sandwich hybrid" evidence="1">
    <location>
        <begin position="50"/>
        <end position="209"/>
    </location>
</feature>
<dbReference type="PANTHER" id="PTHR30438">
    <property type="entry name" value="36 KDA ANTIGEN-RELATED"/>
    <property type="match status" value="1"/>
</dbReference>
<evidence type="ECO:0000313" key="2">
    <source>
        <dbReference type="EMBL" id="WAV90843.1"/>
    </source>
</evidence>
<dbReference type="Proteomes" id="UP001164819">
    <property type="component" value="Chromosome"/>
</dbReference>
<dbReference type="AlphaFoldDB" id="A0A9E9LSR5"/>
<dbReference type="SUPFAM" id="SSF111369">
    <property type="entry name" value="HlyD-like secretion proteins"/>
    <property type="match status" value="1"/>
</dbReference>
<organism evidence="2">
    <name type="scientific">Oxalobacter aliiformigenes</name>
    <dbReference type="NCBI Taxonomy" id="2946593"/>
    <lineage>
        <taxon>Bacteria</taxon>
        <taxon>Pseudomonadati</taxon>
        <taxon>Pseudomonadota</taxon>
        <taxon>Betaproteobacteria</taxon>
        <taxon>Burkholderiales</taxon>
        <taxon>Oxalobacteraceae</taxon>
        <taxon>Oxalobacter</taxon>
    </lineage>
</organism>
<dbReference type="GO" id="GO:0005886">
    <property type="term" value="C:plasma membrane"/>
    <property type="evidence" value="ECO:0007669"/>
    <property type="project" value="TreeGrafter"/>
</dbReference>
<accession>A0A9E9LSR5</accession>
<dbReference type="PANTHER" id="PTHR30438:SF2">
    <property type="entry name" value="MEMBRANE PROTEIN"/>
    <property type="match status" value="1"/>
</dbReference>
<dbReference type="RefSeq" id="WP_269281339.1">
    <property type="nucleotide sequence ID" value="NZ_CP098247.1"/>
</dbReference>
<evidence type="ECO:0000259" key="1">
    <source>
        <dbReference type="Pfam" id="PF25917"/>
    </source>
</evidence>
<gene>
    <name evidence="2" type="ORF">NB646_08395</name>
</gene>
<dbReference type="Gene3D" id="1.10.287.470">
    <property type="entry name" value="Helix hairpin bin"/>
    <property type="match status" value="1"/>
</dbReference>
<name>A0A9E9LSR5_9BURK</name>
<dbReference type="Pfam" id="PF25917">
    <property type="entry name" value="BSH_RND"/>
    <property type="match status" value="1"/>
</dbReference>
<sequence length="325" mass="35324">MSAILRNKKLIIILVLVIIAAAIAWYFLKPAGTPAGLAYGNGRLEATETAVSTKVQGKLIEVYFREGADLKAGEVAAQLDDAQLKADIRAAEAAVEQAKETAKAAREDVKSAQSQQQLAGVTLKRTQELIKKGFISAAQLDKDVSSMRTANASLASARNRVSQADASIAEAVARVASLQSNLDDLTLRSPVDGRILYRLAEPGEVLSPGGRVFSILDLNDVYMYIYLSNNEAGSVELGSEARIVLDALPDQPIPCTVTYVSPRNQFTPKEVETRDEREKFMFRVKLKVDKDWLSRNANIAKPGMPGIGWVKTNPDAVWPANLQVK</sequence>
<dbReference type="Gene3D" id="2.40.30.170">
    <property type="match status" value="1"/>
</dbReference>
<protein>
    <submittedName>
        <fullName evidence="2">Efflux RND transporter periplasmic adaptor subunit</fullName>
    </submittedName>
</protein>
<proteinExistence type="predicted"/>
<dbReference type="EMBL" id="CP098251">
    <property type="protein sequence ID" value="WAV90843.1"/>
    <property type="molecule type" value="Genomic_DNA"/>
</dbReference>
<dbReference type="InterPro" id="IPR058625">
    <property type="entry name" value="MdtA-like_BSH"/>
</dbReference>